<evidence type="ECO:0000313" key="1">
    <source>
        <dbReference type="EMBL" id="SFU51612.1"/>
    </source>
</evidence>
<name>A0A1I7GT25_9BACL</name>
<dbReference type="Proteomes" id="UP000183508">
    <property type="component" value="Unassembled WGS sequence"/>
</dbReference>
<dbReference type="EMBL" id="FPBV01000003">
    <property type="protein sequence ID" value="SFU51612.1"/>
    <property type="molecule type" value="Genomic_DNA"/>
</dbReference>
<evidence type="ECO:0000313" key="2">
    <source>
        <dbReference type="Proteomes" id="UP000183508"/>
    </source>
</evidence>
<gene>
    <name evidence="1" type="ORF">SAMN05421543_10346</name>
</gene>
<dbReference type="Gene3D" id="3.90.1720.10">
    <property type="entry name" value="endopeptidase domain like (from Nostoc punctiforme)"/>
    <property type="match status" value="1"/>
</dbReference>
<dbReference type="InterPro" id="IPR024453">
    <property type="entry name" value="Peptidase_C92"/>
</dbReference>
<dbReference type="InterPro" id="IPR038765">
    <property type="entry name" value="Papain-like_cys_pep_sf"/>
</dbReference>
<organism evidence="1 2">
    <name type="scientific">Alicyclobacillus macrosporangiidus</name>
    <dbReference type="NCBI Taxonomy" id="392015"/>
    <lineage>
        <taxon>Bacteria</taxon>
        <taxon>Bacillati</taxon>
        <taxon>Bacillota</taxon>
        <taxon>Bacilli</taxon>
        <taxon>Bacillales</taxon>
        <taxon>Alicyclobacillaceae</taxon>
        <taxon>Alicyclobacillus</taxon>
    </lineage>
</organism>
<protein>
    <submittedName>
        <fullName evidence="1">Permuted papain-like amidase enzyme, YaeF/YiiX, C92 family</fullName>
    </submittedName>
</protein>
<dbReference type="Pfam" id="PF05708">
    <property type="entry name" value="Peptidase_C92"/>
    <property type="match status" value="1"/>
</dbReference>
<dbReference type="AlphaFoldDB" id="A0A1I7GT25"/>
<accession>A0A1I7GT25</accession>
<dbReference type="SUPFAM" id="SSF54001">
    <property type="entry name" value="Cysteine proteinases"/>
    <property type="match status" value="1"/>
</dbReference>
<dbReference type="STRING" id="392015.SAMN05421543_10346"/>
<reference evidence="2" key="1">
    <citation type="submission" date="2016-10" db="EMBL/GenBank/DDBJ databases">
        <authorList>
            <person name="Varghese N."/>
        </authorList>
    </citation>
    <scope>NUCLEOTIDE SEQUENCE [LARGE SCALE GENOMIC DNA]</scope>
    <source>
        <strain evidence="2">DSM 17980</strain>
    </source>
</reference>
<proteinExistence type="predicted"/>
<keyword evidence="2" id="KW-1185">Reference proteome</keyword>
<dbReference type="eggNOG" id="COG3863">
    <property type="taxonomic scope" value="Bacteria"/>
</dbReference>
<sequence>MDAAGLLAGAVCFTALAVCPDGWTAHAHTLSLLHHMSREMAHGRFTGVLSGGDNGISEAALEPGDVLFCHNPGGAYGYWTHVVIYAGGGQCVDAFDFVHGTVLRPLASYRPYHAVAAFRARQSPEWRRQLAQAALAEAGRPYDPFGALTDRRSEYCSKLVWRLFHDRGVQLCPASPWVLPDDLVASPAWTNVGTWRVPS</sequence>